<dbReference type="GeneID" id="28849782"/>
<feature type="domain" description="T6SS Phospholipase effector Tle1-like catalytic" evidence="1">
    <location>
        <begin position="287"/>
        <end position="457"/>
    </location>
</feature>
<dbReference type="Proteomes" id="UP000078397">
    <property type="component" value="Unassembled WGS sequence"/>
</dbReference>
<dbReference type="Pfam" id="PF09994">
    <property type="entry name" value="T6SS_Tle1-like_cat"/>
    <property type="match status" value="2"/>
</dbReference>
<proteinExistence type="predicted"/>
<dbReference type="InterPro" id="IPR018712">
    <property type="entry name" value="Tle1-like_cat"/>
</dbReference>
<organism evidence="2 3">
    <name type="scientific">Pochonia chlamydosporia 170</name>
    <dbReference type="NCBI Taxonomy" id="1380566"/>
    <lineage>
        <taxon>Eukaryota</taxon>
        <taxon>Fungi</taxon>
        <taxon>Dikarya</taxon>
        <taxon>Ascomycota</taxon>
        <taxon>Pezizomycotina</taxon>
        <taxon>Sordariomycetes</taxon>
        <taxon>Hypocreomycetidae</taxon>
        <taxon>Hypocreales</taxon>
        <taxon>Clavicipitaceae</taxon>
        <taxon>Pochonia</taxon>
    </lineage>
</organism>
<gene>
    <name evidence="2" type="ORF">VFPPC_06819</name>
</gene>
<dbReference type="EMBL" id="LSBJ02000008">
    <property type="protein sequence ID" value="OAQ60716.1"/>
    <property type="molecule type" value="Genomic_DNA"/>
</dbReference>
<dbReference type="RefSeq" id="XP_018138594.1">
    <property type="nucleotide sequence ID" value="XM_018285788.1"/>
</dbReference>
<dbReference type="OrthoDB" id="3162439at2759"/>
<accession>A0A179F5K8</accession>
<feature type="domain" description="T6SS Phospholipase effector Tle1-like catalytic" evidence="1">
    <location>
        <begin position="12"/>
        <end position="166"/>
    </location>
</feature>
<dbReference type="PANTHER" id="PTHR33840:SF2">
    <property type="entry name" value="TLE1 PHOSPHOLIPASE DOMAIN-CONTAINING PROTEIN"/>
    <property type="match status" value="1"/>
</dbReference>
<evidence type="ECO:0000313" key="2">
    <source>
        <dbReference type="EMBL" id="OAQ60716.1"/>
    </source>
</evidence>
<reference evidence="2 3" key="1">
    <citation type="journal article" date="2016" name="PLoS Pathog.">
        <title>Biosynthesis of antibiotic leucinostatins in bio-control fungus Purpureocillium lilacinum and their inhibition on phytophthora revealed by genome mining.</title>
        <authorList>
            <person name="Wang G."/>
            <person name="Liu Z."/>
            <person name="Lin R."/>
            <person name="Li E."/>
            <person name="Mao Z."/>
            <person name="Ling J."/>
            <person name="Yang Y."/>
            <person name="Yin W.B."/>
            <person name="Xie B."/>
        </authorList>
    </citation>
    <scope>NUCLEOTIDE SEQUENCE [LARGE SCALE GENOMIC DNA]</scope>
    <source>
        <strain evidence="2">170</strain>
    </source>
</reference>
<dbReference type="STRING" id="1380566.A0A179F5K8"/>
<evidence type="ECO:0000259" key="1">
    <source>
        <dbReference type="Pfam" id="PF09994"/>
    </source>
</evidence>
<comment type="caution">
    <text evidence="2">The sequence shown here is derived from an EMBL/GenBank/DDBJ whole genome shotgun (WGS) entry which is preliminary data.</text>
</comment>
<dbReference type="KEGG" id="pchm:VFPPC_06819"/>
<keyword evidence="3" id="KW-1185">Reference proteome</keyword>
<evidence type="ECO:0000313" key="3">
    <source>
        <dbReference type="Proteomes" id="UP000078397"/>
    </source>
</evidence>
<sequence>MAQAEATKEPTKLILCFDGTGNSFSGSNADTNVVKILRMLDRTHPNQYHYYQTGIGTYDINETSVNKTWLGEIRSFVSQTIDQGFATTFDAHVMAGYRFLMRYYESGAKIYMFGFSRGAYTAKFLARMINTVGLLCKGNEEMVPFAYLLYQRYLSGKLNDRIAEQKELFDKASIIGRAVKSVPDITKNLPFSMEQVANTLTAEQLQNALSQATTSNSIDKVKLAVAKAMRPDKLKNTISDNLTRAMQAATTDQPANSATQGRPVGIMDVDKLEQDRLEEESRQSKEDVNEALDELRAFSETFCREETDEDGKGRNIKVYFLGIWDCVSSVAVLEQKAPIPVEVIGTARIVRHAVAVDERRVKFKAALLAQDIKDTKNTKAEDIKEVWFPGCHGDVGGGWPACQDGMSTADDNQTFWQHLTQSIQNFLRSSKPQGPSHDVGADEFQMSDVPLAWMIHELELVGQAKPSASVKWNINRDTFHERFDEWYKNKKLAFGGFVHDSLSYGYGTGFAKVLLWKFMEYLPVATLLAPVTELYAVACIFSPRPVQHDIHGDNDGWDNVTCINHRELSPNIGPGWDLQVTRETLEC</sequence>
<name>A0A179F5K8_METCM</name>
<protein>
    <submittedName>
        <fullName evidence="2">Sporulation associated protein</fullName>
    </submittedName>
</protein>
<dbReference type="AlphaFoldDB" id="A0A179F5K8"/>
<dbReference type="PANTHER" id="PTHR33840">
    <property type="match status" value="1"/>
</dbReference>